<evidence type="ECO:0000256" key="5">
    <source>
        <dbReference type="ARBA" id="ARBA00023295"/>
    </source>
</evidence>
<dbReference type="Gene3D" id="2.60.40.1180">
    <property type="entry name" value="Golgi alpha-mannosidase II"/>
    <property type="match status" value="2"/>
</dbReference>
<keyword evidence="4" id="KW-0325">Glycoprotein</keyword>
<dbReference type="SUPFAM" id="SSF74650">
    <property type="entry name" value="Galactose mutarotase-like"/>
    <property type="match status" value="1"/>
</dbReference>
<evidence type="ECO:0000256" key="3">
    <source>
        <dbReference type="ARBA" id="ARBA00022801"/>
    </source>
</evidence>
<name>A0A9P6NMC2_9BASI</name>
<dbReference type="GO" id="GO:0005975">
    <property type="term" value="P:carbohydrate metabolic process"/>
    <property type="evidence" value="ECO:0007669"/>
    <property type="project" value="InterPro"/>
</dbReference>
<dbReference type="SUPFAM" id="SSF51445">
    <property type="entry name" value="(Trans)glycosidases"/>
    <property type="match status" value="1"/>
</dbReference>
<keyword evidence="2" id="KW-0732">Signal</keyword>
<evidence type="ECO:0000256" key="7">
    <source>
        <dbReference type="SAM" id="MobiDB-lite"/>
    </source>
</evidence>
<feature type="region of interest" description="Disordered" evidence="7">
    <location>
        <begin position="517"/>
        <end position="558"/>
    </location>
</feature>
<dbReference type="GO" id="GO:0004553">
    <property type="term" value="F:hydrolase activity, hydrolyzing O-glycosyl compounds"/>
    <property type="evidence" value="ECO:0007669"/>
    <property type="project" value="InterPro"/>
</dbReference>
<evidence type="ECO:0000256" key="2">
    <source>
        <dbReference type="ARBA" id="ARBA00022729"/>
    </source>
</evidence>
<evidence type="ECO:0000259" key="8">
    <source>
        <dbReference type="Pfam" id="PF01055"/>
    </source>
</evidence>
<dbReference type="InterPro" id="IPR048395">
    <property type="entry name" value="Glyco_hydro_31_C"/>
</dbReference>
<dbReference type="SUPFAM" id="SSF51011">
    <property type="entry name" value="Glycosyl hydrolase domain"/>
    <property type="match status" value="1"/>
</dbReference>
<dbReference type="OrthoDB" id="5839090at2759"/>
<dbReference type="PROSITE" id="PS00707">
    <property type="entry name" value="GLYCOSYL_HYDROL_F31_2"/>
    <property type="match status" value="1"/>
</dbReference>
<evidence type="ECO:0000259" key="9">
    <source>
        <dbReference type="Pfam" id="PF21365"/>
    </source>
</evidence>
<dbReference type="EMBL" id="MU167239">
    <property type="protein sequence ID" value="KAG0148197.1"/>
    <property type="molecule type" value="Genomic_DNA"/>
</dbReference>
<dbReference type="InterPro" id="IPR000322">
    <property type="entry name" value="Glyco_hydro_31_TIM"/>
</dbReference>
<evidence type="ECO:0000313" key="11">
    <source>
        <dbReference type="Proteomes" id="UP000886653"/>
    </source>
</evidence>
<evidence type="ECO:0000313" key="10">
    <source>
        <dbReference type="EMBL" id="KAG0148197.1"/>
    </source>
</evidence>
<evidence type="ECO:0000256" key="4">
    <source>
        <dbReference type="ARBA" id="ARBA00023180"/>
    </source>
</evidence>
<feature type="domain" description="Glycoside hydrolase family 31 TIM barrel" evidence="8">
    <location>
        <begin position="309"/>
        <end position="762"/>
    </location>
</feature>
<dbReference type="CDD" id="cd06602">
    <property type="entry name" value="GH31_MGAM_SI_GAA"/>
    <property type="match status" value="1"/>
</dbReference>
<evidence type="ECO:0000256" key="6">
    <source>
        <dbReference type="RuleBase" id="RU361185"/>
    </source>
</evidence>
<protein>
    <recommendedName>
        <fullName evidence="12">Alpha-glucosidase</fullName>
    </recommendedName>
</protein>
<keyword evidence="5 6" id="KW-0326">Glycosidase</keyword>
<dbReference type="Pfam" id="PF01055">
    <property type="entry name" value="Glyco_hydro_31_2nd"/>
    <property type="match status" value="1"/>
</dbReference>
<dbReference type="Proteomes" id="UP000886653">
    <property type="component" value="Unassembled WGS sequence"/>
</dbReference>
<accession>A0A9P6NMC2</accession>
<dbReference type="GO" id="GO:0030246">
    <property type="term" value="F:carbohydrate binding"/>
    <property type="evidence" value="ECO:0007669"/>
    <property type="project" value="InterPro"/>
</dbReference>
<dbReference type="InterPro" id="IPR013780">
    <property type="entry name" value="Glyco_hydro_b"/>
</dbReference>
<proteinExistence type="inferred from homology"/>
<dbReference type="InterPro" id="IPR017853">
    <property type="entry name" value="GH"/>
</dbReference>
<dbReference type="InterPro" id="IPR030459">
    <property type="entry name" value="Glyco_hydro_31_CS"/>
</dbReference>
<evidence type="ECO:0008006" key="12">
    <source>
        <dbReference type="Google" id="ProtNLM"/>
    </source>
</evidence>
<dbReference type="PANTHER" id="PTHR22762">
    <property type="entry name" value="ALPHA-GLUCOSIDASE"/>
    <property type="match status" value="1"/>
</dbReference>
<sequence length="991" mass="112182">MKTYSPSCQKLFKCVAILSCLWLAFLNPTFTGSVLRSGSVPSSDNVPNGIQQHALHLTPSQKCLGYQLKTISDTTSGLKGKLTLIGDGCHAFDEDIVDLTVEVVYETENRLHVHIYDTAKAQFQIPIEVFPLPTDFNSSAKDHTGLAFEYSNDGPFEFWIRRTDGSGEIIFDTRKFPIIFEKQYLQISSHLPENANIYGLGEYISSSGFRRDPYNTTQTFWTRDAPNPVNENEYGVHPVYYEHRLGKPNHSSGSKSHAVFIKNSHGMDILLRKGMIEYRAIGGTLDFYFFAGPTPTASIEQYVQLVGLPQLSPYWAFGFHLLRWGYKTLEQTRENVRKMRQANIPLEVQWNDIDYMLDYRNFELASDKSNRFPVNEMKEFISELHTNHQYYIPIIDAGIHKVDPKNQTDIYDVYSRGAALNTFLHNPDGSEYIGKVWPGYTVFPDWFANNTQKWWTEAFRNFSETQLVSGLLDHMNIAFCKLHQRIWLDMNEPSSFCEGSCGSHAFLSDVNPGSVLPGQIGNSVEDHPEGHNSSFSGRSGNPATSPSRAKARLEGRRPSLHMQKRDIITSMNESVPESKPSEASDQDLNLPGYAIHNGEGALNVKTVSVNATHANGLKVYHTHNLWGHMEAIATHKALLEVHPNRRPFIVSRSTFASGGRKTAHWLGDNYSTWKSMRYSIQGVLQFQAFGIPMVGPDTCGFEGNSNEELCNRWMMLSAFYPFYRNHNTLEAISQEPYVWPSVAQASRTAIHIRYKLLPYFYSEMAKASLTGTPPIKALFWEFPDDPSLVSNDKQFMFGHSILVSPVLEPNTSTLKAQLPGGDKVTWRDWYTLDPVTVGAGSEVTLSAPLSHINLHIRGGSILLMHLVPAYTTYETQQGPFELLVTLDRQETATAKIYVDDGHSYTPESAWLDFEAGNRSLTGRKRKEFKINQRLERITLVGVKRSEEGDKSQRFFKLNGRPINPSESKNGTILVFDKLELDLNTYWNLTWN</sequence>
<feature type="compositionally biased region" description="Polar residues" evidence="7">
    <location>
        <begin position="531"/>
        <end position="547"/>
    </location>
</feature>
<dbReference type="PANTHER" id="PTHR22762:SF133">
    <property type="entry name" value="P-TYPE DOMAIN-CONTAINING PROTEIN"/>
    <property type="match status" value="1"/>
</dbReference>
<dbReference type="Gene3D" id="3.20.20.80">
    <property type="entry name" value="Glycosidases"/>
    <property type="match status" value="2"/>
</dbReference>
<dbReference type="AlphaFoldDB" id="A0A9P6NMC2"/>
<dbReference type="CDD" id="cd14752">
    <property type="entry name" value="GH31_N"/>
    <property type="match status" value="1"/>
</dbReference>
<gene>
    <name evidence="10" type="ORF">CROQUDRAFT_90530</name>
</gene>
<feature type="domain" description="Glycosyl hydrolase family 31 C-terminal" evidence="9">
    <location>
        <begin position="771"/>
        <end position="862"/>
    </location>
</feature>
<dbReference type="Pfam" id="PF21365">
    <property type="entry name" value="Glyco_hydro_31_3rd"/>
    <property type="match status" value="1"/>
</dbReference>
<keyword evidence="11" id="KW-1185">Reference proteome</keyword>
<organism evidence="10 11">
    <name type="scientific">Cronartium quercuum f. sp. fusiforme G11</name>
    <dbReference type="NCBI Taxonomy" id="708437"/>
    <lineage>
        <taxon>Eukaryota</taxon>
        <taxon>Fungi</taxon>
        <taxon>Dikarya</taxon>
        <taxon>Basidiomycota</taxon>
        <taxon>Pucciniomycotina</taxon>
        <taxon>Pucciniomycetes</taxon>
        <taxon>Pucciniales</taxon>
        <taxon>Coleosporiaceae</taxon>
        <taxon>Cronartium</taxon>
    </lineage>
</organism>
<dbReference type="Gene3D" id="2.60.40.1760">
    <property type="entry name" value="glycosyl hydrolase (family 31)"/>
    <property type="match status" value="1"/>
</dbReference>
<comment type="similarity">
    <text evidence="1 6">Belongs to the glycosyl hydrolase 31 family.</text>
</comment>
<evidence type="ECO:0000256" key="1">
    <source>
        <dbReference type="ARBA" id="ARBA00007806"/>
    </source>
</evidence>
<comment type="caution">
    <text evidence="10">The sequence shown here is derived from an EMBL/GenBank/DDBJ whole genome shotgun (WGS) entry which is preliminary data.</text>
</comment>
<dbReference type="InterPro" id="IPR011013">
    <property type="entry name" value="Gal_mutarotase_sf_dom"/>
</dbReference>
<keyword evidence="3 6" id="KW-0378">Hydrolase</keyword>
<reference evidence="10" key="1">
    <citation type="submission" date="2013-11" db="EMBL/GenBank/DDBJ databases">
        <title>Genome sequence of the fusiform rust pathogen reveals effectors for host alternation and coevolution with pine.</title>
        <authorList>
            <consortium name="DOE Joint Genome Institute"/>
            <person name="Smith K."/>
            <person name="Pendleton A."/>
            <person name="Kubisiak T."/>
            <person name="Anderson C."/>
            <person name="Salamov A."/>
            <person name="Aerts A."/>
            <person name="Riley R."/>
            <person name="Clum A."/>
            <person name="Lindquist E."/>
            <person name="Ence D."/>
            <person name="Campbell M."/>
            <person name="Kronenberg Z."/>
            <person name="Feau N."/>
            <person name="Dhillon B."/>
            <person name="Hamelin R."/>
            <person name="Burleigh J."/>
            <person name="Smith J."/>
            <person name="Yandell M."/>
            <person name="Nelson C."/>
            <person name="Grigoriev I."/>
            <person name="Davis J."/>
        </authorList>
    </citation>
    <scope>NUCLEOTIDE SEQUENCE</scope>
    <source>
        <strain evidence="10">G11</strain>
    </source>
</reference>